<dbReference type="PANTHER" id="PTHR33604:SF3">
    <property type="entry name" value="OSJNBA0004B13.7 PROTEIN"/>
    <property type="match status" value="1"/>
</dbReference>
<gene>
    <name evidence="1" type="ORF">EST38_g9232</name>
</gene>
<dbReference type="Proteomes" id="UP000290288">
    <property type="component" value="Unassembled WGS sequence"/>
</dbReference>
<accession>A0A4Q2DCM9</accession>
<dbReference type="Gene3D" id="3.90.550.10">
    <property type="entry name" value="Spore Coat Polysaccharide Biosynthesis Protein SpsA, Chain A"/>
    <property type="match status" value="1"/>
</dbReference>
<evidence type="ECO:0000313" key="2">
    <source>
        <dbReference type="Proteomes" id="UP000290288"/>
    </source>
</evidence>
<comment type="caution">
    <text evidence="1">The sequence shown here is derived from an EMBL/GenBank/DDBJ whole genome shotgun (WGS) entry which is preliminary data.</text>
</comment>
<protein>
    <submittedName>
        <fullName evidence="1">Uncharacterized protein</fullName>
    </submittedName>
</protein>
<keyword evidence="2" id="KW-1185">Reference proteome</keyword>
<dbReference type="PANTHER" id="PTHR33604">
    <property type="entry name" value="OSJNBA0004B13.7 PROTEIN"/>
    <property type="match status" value="1"/>
</dbReference>
<proteinExistence type="predicted"/>
<reference evidence="1 2" key="1">
    <citation type="submission" date="2019-01" db="EMBL/GenBank/DDBJ databases">
        <title>Draft genome sequence of Psathyrella aberdarensis IHI B618.</title>
        <authorList>
            <person name="Buettner E."/>
            <person name="Kellner H."/>
        </authorList>
    </citation>
    <scope>NUCLEOTIDE SEQUENCE [LARGE SCALE GENOMIC DNA]</scope>
    <source>
        <strain evidence="1 2">IHI B618</strain>
    </source>
</reference>
<evidence type="ECO:0000313" key="1">
    <source>
        <dbReference type="EMBL" id="RXW16621.1"/>
    </source>
</evidence>
<dbReference type="AlphaFoldDB" id="A0A4Q2DCM9"/>
<dbReference type="InterPro" id="IPR029044">
    <property type="entry name" value="Nucleotide-diphossugar_trans"/>
</dbReference>
<dbReference type="OrthoDB" id="2020070at2759"/>
<organism evidence="1 2">
    <name type="scientific">Candolleomyces aberdarensis</name>
    <dbReference type="NCBI Taxonomy" id="2316362"/>
    <lineage>
        <taxon>Eukaryota</taxon>
        <taxon>Fungi</taxon>
        <taxon>Dikarya</taxon>
        <taxon>Basidiomycota</taxon>
        <taxon>Agaricomycotina</taxon>
        <taxon>Agaricomycetes</taxon>
        <taxon>Agaricomycetidae</taxon>
        <taxon>Agaricales</taxon>
        <taxon>Agaricineae</taxon>
        <taxon>Psathyrellaceae</taxon>
        <taxon>Candolleomyces</taxon>
    </lineage>
</organism>
<sequence length="817" mass="92811">MVKPSVDAPFWKHLSCFILFTLVLSWRQWRGLVLQTASHATLKRPTFSAAGDIAENGRQMSLHEHPHPALLSNQRLTAVLPVSNVSIHQIADILAPLLDPGTAVREVILLAPASLHRILSDKLRQELTKHEGQDHPEIGVKTWDDDISPSVFRLLRASPWTLVMRHDGLLGVDKQTRSILVGEIIDWSLPYGPRGIPLPPNGTHPANIVDWVHLPRSQPDLALYIEPPFVIRLDTLSNLNPLPSTWKHFSEQIALCNPWNASGLLVGRHGPPEISPSPLSLATNVPQASSIQTNVSRNVPATTPPAVLPHQRLRFDVLLSEKQDVQNLAPFLCGLLSRGHTIRVLVVDTNLQFSFNPIKRKTRLVMEGGCSVDFFTINQYMRRREIFRSIGDDGNYGLASHVVITLKSHNFAGFLLDTFRFADNIIVEVPQQDLAYCDWMASLTLQQWKNWHKPRIDISVITRDRPNSLARLLGSLSAARYFGDSIDLRLNVEQDCDFETLKISQTYSWPHGSFFLHHRIVHGGLLPAIVESWYPRNNDTYGLLLEDDVELSPLFYAWVKMAILKYRYDSPIDQSPNLFGVSLYQQKHVELRPEGRIPFNARSLFSSQGLPFPSTPYLSQVPCSWGAVYFPEHWSLFHDYLLLRFSESWLSMGDTVVPHVRSNNWLRSWKKFFIELAYLKGYVMLYPNYENYLSLSTNHLEYGSHVRSRTKEKQDLFEVPLLPLPRNDDDADAMGKPTRLLELPDMNLPRYRDLPILNLTASLTTEDDLMQAQDRRRAQLCALHWQRNNTTTPSLSGPGSSGNVHDSIRNFICGDAD</sequence>
<name>A0A4Q2DCM9_9AGAR</name>
<dbReference type="EMBL" id="SDEE01000419">
    <property type="protein sequence ID" value="RXW16621.1"/>
    <property type="molecule type" value="Genomic_DNA"/>
</dbReference>